<evidence type="ECO:0000256" key="6">
    <source>
        <dbReference type="SAM" id="MobiDB-lite"/>
    </source>
</evidence>
<feature type="coiled-coil region" evidence="5">
    <location>
        <begin position="360"/>
        <end position="387"/>
    </location>
</feature>
<feature type="region of interest" description="Disordered" evidence="6">
    <location>
        <begin position="202"/>
        <end position="230"/>
    </location>
</feature>
<keyword evidence="2" id="KW-0547">Nucleotide-binding</keyword>
<dbReference type="GO" id="GO:0005730">
    <property type="term" value="C:nucleolus"/>
    <property type="evidence" value="ECO:0007669"/>
    <property type="project" value="TreeGrafter"/>
</dbReference>
<evidence type="ECO:0000256" key="3">
    <source>
        <dbReference type="ARBA" id="ARBA00023134"/>
    </source>
</evidence>
<feature type="domain" description="Guanine nucleotide-binding protein-like 3 N-terminal" evidence="7">
    <location>
        <begin position="15"/>
        <end position="90"/>
    </location>
</feature>
<keyword evidence="3" id="KW-0342">GTP-binding</keyword>
<evidence type="ECO:0000256" key="5">
    <source>
        <dbReference type="SAM" id="Coils"/>
    </source>
</evidence>
<keyword evidence="5" id="KW-0175">Coiled coil</keyword>
<feature type="domain" description="Guanine nucleotide-binding protein-like 3 N-terminal" evidence="7">
    <location>
        <begin position="120"/>
        <end position="184"/>
    </location>
</feature>
<proteinExistence type="predicted"/>
<feature type="region of interest" description="Disordered" evidence="6">
    <location>
        <begin position="247"/>
        <end position="268"/>
    </location>
</feature>
<dbReference type="InterPro" id="IPR014813">
    <property type="entry name" value="Gnl3_N_dom"/>
</dbReference>
<protein>
    <submittedName>
        <fullName evidence="8">Nuclear GTP-binding protein</fullName>
    </submittedName>
</protein>
<feature type="domain" description="Guanine nucleotide-binding protein-like 3 N-terminal" evidence="7">
    <location>
        <begin position="238"/>
        <end position="300"/>
    </location>
</feature>
<gene>
    <name evidence="8" type="ORF">DEO72_LG10g1835</name>
</gene>
<feature type="compositionally biased region" description="Basic residues" evidence="6">
    <location>
        <begin position="333"/>
        <end position="360"/>
    </location>
</feature>
<dbReference type="PANTHER" id="PTHR11089:SF30">
    <property type="entry name" value="GUANINE NUCLEOTIDE-BINDING PROTEIN-LIKE 3 HOMOLOG"/>
    <property type="match status" value="1"/>
</dbReference>
<organism evidence="8 9">
    <name type="scientific">Vigna unguiculata</name>
    <name type="common">Cowpea</name>
    <dbReference type="NCBI Taxonomy" id="3917"/>
    <lineage>
        <taxon>Eukaryota</taxon>
        <taxon>Viridiplantae</taxon>
        <taxon>Streptophyta</taxon>
        <taxon>Embryophyta</taxon>
        <taxon>Tracheophyta</taxon>
        <taxon>Spermatophyta</taxon>
        <taxon>Magnoliopsida</taxon>
        <taxon>eudicotyledons</taxon>
        <taxon>Gunneridae</taxon>
        <taxon>Pentapetalae</taxon>
        <taxon>rosids</taxon>
        <taxon>fabids</taxon>
        <taxon>Fabales</taxon>
        <taxon>Fabaceae</taxon>
        <taxon>Papilionoideae</taxon>
        <taxon>50 kb inversion clade</taxon>
        <taxon>NPAAA clade</taxon>
        <taxon>indigoferoid/millettioid clade</taxon>
        <taxon>Phaseoleae</taxon>
        <taxon>Vigna</taxon>
    </lineage>
</organism>
<feature type="region of interest" description="Disordered" evidence="6">
    <location>
        <begin position="108"/>
        <end position="151"/>
    </location>
</feature>
<dbReference type="InterPro" id="IPR050755">
    <property type="entry name" value="TRAFAC_YlqF/YawG_RiboMat"/>
</dbReference>
<evidence type="ECO:0000259" key="7">
    <source>
        <dbReference type="Pfam" id="PF08701"/>
    </source>
</evidence>
<dbReference type="AlphaFoldDB" id="A0A4D6NEJ1"/>
<feature type="compositionally biased region" description="Basic residues" evidence="6">
    <location>
        <begin position="27"/>
        <end position="43"/>
    </location>
</feature>
<feature type="compositionally biased region" description="Basic residues" evidence="6">
    <location>
        <begin position="216"/>
        <end position="230"/>
    </location>
</feature>
<evidence type="ECO:0000256" key="2">
    <source>
        <dbReference type="ARBA" id="ARBA00022741"/>
    </source>
</evidence>
<feature type="region of interest" description="Disordered" evidence="6">
    <location>
        <begin position="319"/>
        <end position="360"/>
    </location>
</feature>
<accession>A0A4D6NEJ1</accession>
<feature type="compositionally biased region" description="Basic and acidic residues" evidence="6">
    <location>
        <begin position="118"/>
        <end position="132"/>
    </location>
</feature>
<reference evidence="8 9" key="1">
    <citation type="submission" date="2019-04" db="EMBL/GenBank/DDBJ databases">
        <title>An improved genome assembly and genetic linkage map for asparagus bean, Vigna unguiculata ssp. sesquipedialis.</title>
        <authorList>
            <person name="Xia Q."/>
            <person name="Zhang R."/>
            <person name="Dong Y."/>
        </authorList>
    </citation>
    <scope>NUCLEOTIDE SEQUENCE [LARGE SCALE GENOMIC DNA]</scope>
    <source>
        <tissue evidence="8">Leaf</tissue>
    </source>
</reference>
<comment type="subcellular location">
    <subcellularLocation>
        <location evidence="1">Nucleus</location>
    </subcellularLocation>
</comment>
<name>A0A4D6NEJ1_VIGUN</name>
<dbReference type="Pfam" id="PF08701">
    <property type="entry name" value="GN3L_Grn1"/>
    <property type="match status" value="3"/>
</dbReference>
<evidence type="ECO:0000256" key="1">
    <source>
        <dbReference type="ARBA" id="ARBA00004123"/>
    </source>
</evidence>
<evidence type="ECO:0000313" key="9">
    <source>
        <dbReference type="Proteomes" id="UP000501690"/>
    </source>
</evidence>
<dbReference type="PANTHER" id="PTHR11089">
    <property type="entry name" value="GTP-BINDING PROTEIN-RELATED"/>
    <property type="match status" value="1"/>
</dbReference>
<sequence>MVMKSKKIKSKRVSLKKKYKVIRKVKEHNRKKAKEAKKLRLSGKNKVEKDPGIPNNWPFKEHELKALEARMTKAIEELEQKKAEHKERARRRKLGLLEEEYDSKLLEDSNKNTNDFDNAAKTREKKAKEAKKLRLSGNNKVEKDPGIPNNWPFKEQELKVVEARRTKAIEELEQKKVERKERARRRKLGLLEEEYDSKLLEDSNKNTNDLDNAAKTRGREHKMVMKSKSKKTQSLFFDINKKKAKEAKKLRLSGNNKVEKDPGIPNNWPFKEQELKVVEARRTKAIEEFEQKTAERKERACRRKLGLLEEEYDSKLLEDSNKDTNDFGNAAKTRGREHKMVTKIKKRKSKRVSLKKQHKVIRKEQELKALEARRTKAIEELEQKKVERKERLNE</sequence>
<feature type="region of interest" description="Disordered" evidence="6">
    <location>
        <begin position="27"/>
        <end position="58"/>
    </location>
</feature>
<evidence type="ECO:0000313" key="8">
    <source>
        <dbReference type="EMBL" id="QCE10605.1"/>
    </source>
</evidence>
<dbReference type="Proteomes" id="UP000501690">
    <property type="component" value="Linkage Group LG10"/>
</dbReference>
<keyword evidence="9" id="KW-1185">Reference proteome</keyword>
<feature type="coiled-coil region" evidence="5">
    <location>
        <begin position="61"/>
        <end position="95"/>
    </location>
</feature>
<keyword evidence="4" id="KW-0539">Nucleus</keyword>
<dbReference type="EMBL" id="CP039354">
    <property type="protein sequence ID" value="QCE10605.1"/>
    <property type="molecule type" value="Genomic_DNA"/>
</dbReference>
<dbReference type="GO" id="GO:0005525">
    <property type="term" value="F:GTP binding"/>
    <property type="evidence" value="ECO:0007669"/>
    <property type="project" value="UniProtKB-KW"/>
</dbReference>
<evidence type="ECO:0000256" key="4">
    <source>
        <dbReference type="ARBA" id="ARBA00023242"/>
    </source>
</evidence>